<dbReference type="Proteomes" id="UP001266305">
    <property type="component" value="Unassembled WGS sequence"/>
</dbReference>
<evidence type="ECO:0000313" key="2">
    <source>
        <dbReference type="Proteomes" id="UP001266305"/>
    </source>
</evidence>
<name>A0ABQ9VWC5_SAGOE</name>
<dbReference type="PANTHER" id="PTHR14650">
    <property type="entry name" value="PROLYL HYDROXYLASE-RELATED"/>
    <property type="match status" value="1"/>
</dbReference>
<comment type="caution">
    <text evidence="1">The sequence shown here is derived from an EMBL/GenBank/DDBJ whole genome shotgun (WGS) entry which is preliminary data.</text>
</comment>
<organism evidence="1 2">
    <name type="scientific">Saguinus oedipus</name>
    <name type="common">Cotton-top tamarin</name>
    <name type="synonym">Oedipomidas oedipus</name>
    <dbReference type="NCBI Taxonomy" id="9490"/>
    <lineage>
        <taxon>Eukaryota</taxon>
        <taxon>Metazoa</taxon>
        <taxon>Chordata</taxon>
        <taxon>Craniata</taxon>
        <taxon>Vertebrata</taxon>
        <taxon>Euteleostomi</taxon>
        <taxon>Mammalia</taxon>
        <taxon>Eutheria</taxon>
        <taxon>Euarchontoglires</taxon>
        <taxon>Primates</taxon>
        <taxon>Haplorrhini</taxon>
        <taxon>Platyrrhini</taxon>
        <taxon>Cebidae</taxon>
        <taxon>Callitrichinae</taxon>
        <taxon>Saguinus</taxon>
    </lineage>
</organism>
<protein>
    <submittedName>
        <fullName evidence="1">Uncharacterized protein</fullName>
    </submittedName>
</protein>
<accession>A0ABQ9VWC5</accession>
<dbReference type="InterPro" id="IPR039210">
    <property type="entry name" value="OGFOD3"/>
</dbReference>
<evidence type="ECO:0000313" key="1">
    <source>
        <dbReference type="EMBL" id="KAK2112447.1"/>
    </source>
</evidence>
<dbReference type="EMBL" id="JASSZA010000005">
    <property type="protein sequence ID" value="KAK2112447.1"/>
    <property type="molecule type" value="Genomic_DNA"/>
</dbReference>
<sequence length="344" mass="37404">MAIAVATRFTPQRLFQASILDLHSGALSVGKHFVNLYRYFGDKIQNIFLEEDFQLYRLHAGSPSSRPGPFHAHVPFSLLPVPLLWSLRVGGGPRTPRAEPVSVLGVLGSPHHAGPEPCLGWLLFLAPTGWDPRASPSACGCVDGCRVLCREVRRKVQLTIAEAFGISATALHLTKPTFFSRINSTEARTAHDEYWHAHVDKVSARADWVRLLCTGCLWECLAGPRVPVLRGQGPPQGCLLQHLPAVLTASIVAVCSVGLPVFWTLNLYLLHLGRAIQWNVPFCNENVPFAPAPAPVPSELQHGWGPMALFIHLICSGLPSAFPGVFNNRQLQLPGPVAASGDQS</sequence>
<dbReference type="PANTHER" id="PTHR14650:SF1">
    <property type="entry name" value="2-OXOGLUTARATE AND IRON-DEPENDENT OXYGENASE DOMAIN-CONTAINING PROTEIN 3"/>
    <property type="match status" value="1"/>
</dbReference>
<reference evidence="1 2" key="1">
    <citation type="submission" date="2023-05" db="EMBL/GenBank/DDBJ databases">
        <title>B98-5 Cell Line De Novo Hybrid Assembly: An Optical Mapping Approach.</title>
        <authorList>
            <person name="Kananen K."/>
            <person name="Auerbach J.A."/>
            <person name="Kautto E."/>
            <person name="Blachly J.S."/>
        </authorList>
    </citation>
    <scope>NUCLEOTIDE SEQUENCE [LARGE SCALE GENOMIC DNA]</scope>
    <source>
        <strain evidence="1">B95-8</strain>
        <tissue evidence="1">Cell line</tissue>
    </source>
</reference>
<proteinExistence type="predicted"/>
<gene>
    <name evidence="1" type="ORF">P7K49_012194</name>
</gene>
<keyword evidence="2" id="KW-1185">Reference proteome</keyword>